<gene>
    <name evidence="2" type="ORF">XENOCAPTIV_020950</name>
</gene>
<reference evidence="2 3" key="1">
    <citation type="submission" date="2021-06" db="EMBL/GenBank/DDBJ databases">
        <authorList>
            <person name="Palmer J.M."/>
        </authorList>
    </citation>
    <scope>NUCLEOTIDE SEQUENCE [LARGE SCALE GENOMIC DNA]</scope>
    <source>
        <strain evidence="2 3">XC_2019</strain>
        <tissue evidence="2">Muscle</tissue>
    </source>
</reference>
<protein>
    <submittedName>
        <fullName evidence="2">Uncharacterized protein</fullName>
    </submittedName>
</protein>
<name>A0ABV0S817_9TELE</name>
<accession>A0ABV0S817</accession>
<dbReference type="Proteomes" id="UP001434883">
    <property type="component" value="Unassembled WGS sequence"/>
</dbReference>
<organism evidence="2 3">
    <name type="scientific">Xenoophorus captivus</name>
    <dbReference type="NCBI Taxonomy" id="1517983"/>
    <lineage>
        <taxon>Eukaryota</taxon>
        <taxon>Metazoa</taxon>
        <taxon>Chordata</taxon>
        <taxon>Craniata</taxon>
        <taxon>Vertebrata</taxon>
        <taxon>Euteleostomi</taxon>
        <taxon>Actinopterygii</taxon>
        <taxon>Neopterygii</taxon>
        <taxon>Teleostei</taxon>
        <taxon>Neoteleostei</taxon>
        <taxon>Acanthomorphata</taxon>
        <taxon>Ovalentaria</taxon>
        <taxon>Atherinomorphae</taxon>
        <taxon>Cyprinodontiformes</taxon>
        <taxon>Goodeidae</taxon>
        <taxon>Xenoophorus</taxon>
    </lineage>
</organism>
<comment type="caution">
    <text evidence="2">The sequence shown here is derived from an EMBL/GenBank/DDBJ whole genome shotgun (WGS) entry which is preliminary data.</text>
</comment>
<keyword evidence="3" id="KW-1185">Reference proteome</keyword>
<feature type="region of interest" description="Disordered" evidence="1">
    <location>
        <begin position="1"/>
        <end position="21"/>
    </location>
</feature>
<sequence length="85" mass="9526">MSSVGRQDPPGQPAFSSDYLSGPMMGGMTGQWSLNKTKDSSMPDSFLGLLYFYNPCLKLQINFARLTFHLLSNCAFKKYSDLLDF</sequence>
<proteinExistence type="predicted"/>
<evidence type="ECO:0000313" key="3">
    <source>
        <dbReference type="Proteomes" id="UP001434883"/>
    </source>
</evidence>
<evidence type="ECO:0000256" key="1">
    <source>
        <dbReference type="SAM" id="MobiDB-lite"/>
    </source>
</evidence>
<dbReference type="EMBL" id="JAHRIN010071769">
    <property type="protein sequence ID" value="MEQ2216707.1"/>
    <property type="molecule type" value="Genomic_DNA"/>
</dbReference>
<evidence type="ECO:0000313" key="2">
    <source>
        <dbReference type="EMBL" id="MEQ2216707.1"/>
    </source>
</evidence>